<evidence type="ECO:0000313" key="5">
    <source>
        <dbReference type="EMBL" id="RFU52029.1"/>
    </source>
</evidence>
<evidence type="ECO:0000313" key="6">
    <source>
        <dbReference type="EMBL" id="RFU54221.1"/>
    </source>
</evidence>
<dbReference type="Proteomes" id="UP000246115">
    <property type="component" value="Chromosome"/>
</dbReference>
<dbReference type="InterPro" id="IPR050624">
    <property type="entry name" value="HTH-type_Tx_Regulator"/>
</dbReference>
<evidence type="ECO:0000256" key="2">
    <source>
        <dbReference type="PROSITE-ProRule" id="PRU00335"/>
    </source>
</evidence>
<dbReference type="GO" id="GO:0003677">
    <property type="term" value="F:DNA binding"/>
    <property type="evidence" value="ECO:0007669"/>
    <property type="project" value="UniProtKB-UniRule"/>
</dbReference>
<accession>A0A372KPN8</accession>
<dbReference type="EMBL" id="QVQZ01000001">
    <property type="protein sequence ID" value="RFU54221.1"/>
    <property type="molecule type" value="Genomic_DNA"/>
</dbReference>
<protein>
    <submittedName>
        <fullName evidence="6">TetR/AcrR family transcriptional regulator</fullName>
    </submittedName>
</protein>
<dbReference type="OrthoDB" id="9814200at2"/>
<dbReference type="Pfam" id="PF00440">
    <property type="entry name" value="TetR_N"/>
    <property type="match status" value="1"/>
</dbReference>
<evidence type="ECO:0000313" key="7">
    <source>
        <dbReference type="Proteomes" id="UP000246115"/>
    </source>
</evidence>
<dbReference type="Gene3D" id="1.10.357.10">
    <property type="entry name" value="Tetracycline Repressor, domain 2"/>
    <property type="match status" value="1"/>
</dbReference>
<accession>A0A346NBW5</accession>
<proteinExistence type="predicted"/>
<dbReference type="EMBL" id="CP031733">
    <property type="protein sequence ID" value="AXQ78510.1"/>
    <property type="molecule type" value="Genomic_DNA"/>
</dbReference>
<evidence type="ECO:0000313" key="9">
    <source>
        <dbReference type="Proteomes" id="UP000264056"/>
    </source>
</evidence>
<dbReference type="KEGG" id="schj:DDV21_005155"/>
<keyword evidence="1 2" id="KW-0238">DNA-binding</keyword>
<dbReference type="InterPro" id="IPR001647">
    <property type="entry name" value="HTH_TetR"/>
</dbReference>
<dbReference type="PANTHER" id="PTHR43479">
    <property type="entry name" value="ACREF/ENVCD OPERON REPRESSOR-RELATED"/>
    <property type="match status" value="1"/>
</dbReference>
<feature type="DNA-binding region" description="H-T-H motif" evidence="2">
    <location>
        <begin position="50"/>
        <end position="69"/>
    </location>
</feature>
<keyword evidence="9" id="KW-1185">Reference proteome</keyword>
<evidence type="ECO:0000259" key="3">
    <source>
        <dbReference type="PROSITE" id="PS50977"/>
    </source>
</evidence>
<name>A0A372KPN8_9STRE</name>
<dbReference type="SUPFAM" id="SSF46689">
    <property type="entry name" value="Homeodomain-like"/>
    <property type="match status" value="1"/>
</dbReference>
<dbReference type="PANTHER" id="PTHR43479:SF11">
    <property type="entry name" value="ACREF_ENVCD OPERON REPRESSOR-RELATED"/>
    <property type="match status" value="1"/>
</dbReference>
<dbReference type="AlphaFoldDB" id="A0A372KPN8"/>
<reference evidence="7" key="3">
    <citation type="submission" date="2018-08" db="EMBL/GenBank/DDBJ databases">
        <title>Streptococcus chenjunshii sp. nov., isolated from stools sample of the Tibetan antelope in the Qinghai-Tibet plateau, China.</title>
        <authorList>
            <person name="Tian Z."/>
        </authorList>
    </citation>
    <scope>NUCLEOTIDE SEQUENCE [LARGE SCALE GENOMIC DNA]</scope>
    <source>
        <strain evidence="7">Z15</strain>
    </source>
</reference>
<reference evidence="4" key="4">
    <citation type="journal article" date="2019" name="Int. J. Syst. Evol. Microbiol.">
        <title>Streptococcus chenjunshii sp. nov. isolated from feces of Tibetan antelopes.</title>
        <authorList>
            <person name="Tian Z."/>
            <person name="Lu S."/>
            <person name="Jin D."/>
            <person name="Yang J."/>
            <person name="Pu J."/>
            <person name="Lai X.H."/>
            <person name="Bai X.N."/>
            <person name="Wu X.M."/>
            <person name="Li J."/>
            <person name="Wang S."/>
            <person name="Xu J."/>
        </authorList>
    </citation>
    <scope>NUCLEOTIDE SEQUENCE</scope>
    <source>
        <strain evidence="4">Z15</strain>
    </source>
</reference>
<feature type="domain" description="HTH tetR-type" evidence="3">
    <location>
        <begin position="29"/>
        <end position="87"/>
    </location>
</feature>
<dbReference type="PROSITE" id="PS50977">
    <property type="entry name" value="HTH_TETR_2"/>
    <property type="match status" value="1"/>
</dbReference>
<reference evidence="6 8" key="2">
    <citation type="submission" date="2018-08" db="EMBL/GenBank/DDBJ databases">
        <title>Draft genome of Streptococcus sp. nov. Z1.</title>
        <authorList>
            <person name="Tian Z."/>
        </authorList>
    </citation>
    <scope>NUCLEOTIDE SEQUENCE [LARGE SCALE GENOMIC DNA]</scope>
    <source>
        <strain evidence="6">Z1</strain>
        <strain evidence="8">Z1(2018)</strain>
    </source>
</reference>
<dbReference type="Proteomes" id="UP000264056">
    <property type="component" value="Unassembled WGS sequence"/>
</dbReference>
<dbReference type="InterPro" id="IPR009057">
    <property type="entry name" value="Homeodomain-like_sf"/>
</dbReference>
<organism evidence="6 8">
    <name type="scientific">Streptococcus chenjunshii</name>
    <dbReference type="NCBI Taxonomy" id="2173853"/>
    <lineage>
        <taxon>Bacteria</taxon>
        <taxon>Bacillati</taxon>
        <taxon>Bacillota</taxon>
        <taxon>Bacilli</taxon>
        <taxon>Lactobacillales</taxon>
        <taxon>Streptococcaceae</taxon>
        <taxon>Streptococcus</taxon>
    </lineage>
</organism>
<evidence type="ECO:0000313" key="4">
    <source>
        <dbReference type="EMBL" id="AXQ78510.1"/>
    </source>
</evidence>
<dbReference type="Proteomes" id="UP000262901">
    <property type="component" value="Unassembled WGS sequence"/>
</dbReference>
<reference evidence="5 9" key="1">
    <citation type="submission" date="2018-08" db="EMBL/GenBank/DDBJ databases">
        <title>Draft genome of Streptococcus sp .nov. Z2.</title>
        <authorList>
            <person name="Tian Z."/>
        </authorList>
    </citation>
    <scope>NUCLEOTIDE SEQUENCE [LARGE SCALE GENOMIC DNA]</scope>
    <source>
        <strain evidence="5 9">Z2</strain>
    </source>
</reference>
<gene>
    <name evidence="4" type="ORF">DDV21_005155</name>
    <name evidence="5" type="ORF">DDV22_00890</name>
    <name evidence="6" type="ORF">DDV23_01445</name>
</gene>
<evidence type="ECO:0000313" key="8">
    <source>
        <dbReference type="Proteomes" id="UP000262901"/>
    </source>
</evidence>
<evidence type="ECO:0000256" key="1">
    <source>
        <dbReference type="ARBA" id="ARBA00023125"/>
    </source>
</evidence>
<sequence length="217" mass="24574">MFDIMSIKNIKEKIMPAGRPSKQTSKKNKDSRSHLITTALELIKNGESLNVRAICSRSGLSTGTFYYYFRDKDDLLGYCLTQSLANSPIECCNEYSLSEQIFAVYLPLLQQYQDLGKPFMRQFYTGNNSSLARYMGEAEGQFLKGTVMFDSQELIKKAIQKGMLSETTDSYKLSADICILIKGSVFDWCLSDYKDKIIPTAKRLLQNYLAAFSSQSV</sequence>
<dbReference type="EMBL" id="QVQY01000001">
    <property type="protein sequence ID" value="RFU52029.1"/>
    <property type="molecule type" value="Genomic_DNA"/>
</dbReference>